<dbReference type="InterPro" id="IPR046176">
    <property type="entry name" value="DUF6185"/>
</dbReference>
<protein>
    <submittedName>
        <fullName evidence="2">Uncharacterized protein</fullName>
    </submittedName>
</protein>
<evidence type="ECO:0000256" key="1">
    <source>
        <dbReference type="SAM" id="Phobius"/>
    </source>
</evidence>
<comment type="caution">
    <text evidence="2">The sequence shown here is derived from an EMBL/GenBank/DDBJ whole genome shotgun (WGS) entry which is preliminary data.</text>
</comment>
<organism evidence="2 3">
    <name type="scientific">Streptomyces boluensis</name>
    <dbReference type="NCBI Taxonomy" id="1775135"/>
    <lineage>
        <taxon>Bacteria</taxon>
        <taxon>Bacillati</taxon>
        <taxon>Actinomycetota</taxon>
        <taxon>Actinomycetes</taxon>
        <taxon>Kitasatosporales</taxon>
        <taxon>Streptomycetaceae</taxon>
        <taxon>Streptomyces</taxon>
    </lineage>
</organism>
<feature type="transmembrane region" description="Helical" evidence="1">
    <location>
        <begin position="193"/>
        <end position="212"/>
    </location>
</feature>
<reference evidence="2" key="1">
    <citation type="submission" date="2020-01" db="EMBL/GenBank/DDBJ databases">
        <title>Whole-genome analyses of novel actinobacteria.</title>
        <authorList>
            <person name="Sahin N."/>
        </authorList>
    </citation>
    <scope>NUCLEOTIDE SEQUENCE</scope>
    <source>
        <strain evidence="2">YC537</strain>
    </source>
</reference>
<accession>A0A964XQ68</accession>
<keyword evidence="3" id="KW-1185">Reference proteome</keyword>
<dbReference type="EMBL" id="JAAAHS010000306">
    <property type="protein sequence ID" value="NBE55313.1"/>
    <property type="molecule type" value="Genomic_DNA"/>
</dbReference>
<gene>
    <name evidence="2" type="ORF">GUY60_28575</name>
</gene>
<feature type="transmembrane region" description="Helical" evidence="1">
    <location>
        <begin position="115"/>
        <end position="135"/>
    </location>
</feature>
<dbReference type="AlphaFoldDB" id="A0A964XQ68"/>
<name>A0A964XQ68_9ACTN</name>
<dbReference type="Proteomes" id="UP000598297">
    <property type="component" value="Unassembled WGS sequence"/>
</dbReference>
<evidence type="ECO:0000313" key="2">
    <source>
        <dbReference type="EMBL" id="NBE55313.1"/>
    </source>
</evidence>
<feature type="transmembrane region" description="Helical" evidence="1">
    <location>
        <begin position="141"/>
        <end position="161"/>
    </location>
</feature>
<keyword evidence="1" id="KW-0812">Transmembrane</keyword>
<evidence type="ECO:0000313" key="3">
    <source>
        <dbReference type="Proteomes" id="UP000598297"/>
    </source>
</evidence>
<feature type="transmembrane region" description="Helical" evidence="1">
    <location>
        <begin position="81"/>
        <end position="103"/>
    </location>
</feature>
<keyword evidence="1" id="KW-1133">Transmembrane helix</keyword>
<proteinExistence type="predicted"/>
<sequence>MSDLHNWPAAAGSDRLPGNVSVVDAALALGPADTWWANGSRCARLALIPAVPAALLLVWVWNVRGEAWQATLHSLFGLPGMLVLFVGETVMFTGSAFVLGALWRHLPGRRGPAKALPVALAVAFPVGLDSLVFRFTDESTANLALAVSAMLFVLTVTGIAADFDTFRGERRYWQSRLGLLLSIYQMRYYSLQVAYLIAQVIAMITIWEFFAAPDVAPEPPDTK</sequence>
<feature type="transmembrane region" description="Helical" evidence="1">
    <location>
        <begin position="42"/>
        <end position="61"/>
    </location>
</feature>
<keyword evidence="1" id="KW-0472">Membrane</keyword>
<dbReference type="Pfam" id="PF19683">
    <property type="entry name" value="DUF6185"/>
    <property type="match status" value="1"/>
</dbReference>